<keyword evidence="3" id="KW-0812">Transmembrane</keyword>
<dbReference type="Proteomes" id="UP001367676">
    <property type="component" value="Unassembled WGS sequence"/>
</dbReference>
<name>A0AAN9XZR4_9HEMI</name>
<evidence type="ECO:0000256" key="3">
    <source>
        <dbReference type="SAM" id="Phobius"/>
    </source>
</evidence>
<feature type="transmembrane region" description="Helical" evidence="3">
    <location>
        <begin position="48"/>
        <end position="66"/>
    </location>
</feature>
<accession>A0AAN9XZR4</accession>
<sequence length="658" mass="73905">MFLVGEKIAGIAARKGKYESLKDDSGKLVDDEGSEVETKQRIFSRRDIVHSILIGAAFFAFAWITIQEYTTSPLNPKLQWNKKNIFFQPDYTLSSFQMSMSKSQGPSLADVEDQIARVTLSTVNTTKSIFAQVEEKSSTLKTHHQMIASNFFDTTAKDLTQQTNLTIQNLDQMIEQTIHEINEEMDTFEKGVSEGFDGFVTQAIENLQEIQKSVNAENDDSAITKLTVKAADTIEMLLKDTEQMYMFYSRYLTTVLENKLQNTTDRMSKLLHSQRRFVAAKNIDRINLCYNVCTQNTKTSRLLKSIMESMSVIGQTTDVINGLKSIHLTKSDEHAQLVSNAKSSLADTMESGRLALDQLLKDDFCYLGSAVRKMVLQRHGSFKQALLKNLTSTVESLSTKWNSLSTNFQVIRSDQRLRMAKDFLNSVQNMMDAINAKARRHGENEELERLMAVQSSLMQRFDEMTSKVNSVFETSQNYTSESLHNYLRFTVDRQLSNLPTLSMQNFIPDDICPLAINYQAYISFTLNAAMGKSVPDIVDALFTLGETADEGFESEEDGLAEPAEDNAGTLMIIALDDGETDSSEESADNTLVAHLSDAGSFAADSDEIKFIENFMDENLAPLANDLPKSTITGGHEMEKSDTEATKSNRFIEEERKAR</sequence>
<evidence type="ECO:0000256" key="1">
    <source>
        <dbReference type="SAM" id="Coils"/>
    </source>
</evidence>
<dbReference type="EMBL" id="JBBCAQ010000037">
    <property type="protein sequence ID" value="KAK7574498.1"/>
    <property type="molecule type" value="Genomic_DNA"/>
</dbReference>
<evidence type="ECO:0000313" key="5">
    <source>
        <dbReference type="Proteomes" id="UP001367676"/>
    </source>
</evidence>
<organism evidence="4 5">
    <name type="scientific">Parthenolecanium corni</name>
    <dbReference type="NCBI Taxonomy" id="536013"/>
    <lineage>
        <taxon>Eukaryota</taxon>
        <taxon>Metazoa</taxon>
        <taxon>Ecdysozoa</taxon>
        <taxon>Arthropoda</taxon>
        <taxon>Hexapoda</taxon>
        <taxon>Insecta</taxon>
        <taxon>Pterygota</taxon>
        <taxon>Neoptera</taxon>
        <taxon>Paraneoptera</taxon>
        <taxon>Hemiptera</taxon>
        <taxon>Sternorrhyncha</taxon>
        <taxon>Coccoidea</taxon>
        <taxon>Coccidae</taxon>
        <taxon>Parthenolecanium</taxon>
    </lineage>
</organism>
<feature type="region of interest" description="Disordered" evidence="2">
    <location>
        <begin position="624"/>
        <end position="658"/>
    </location>
</feature>
<feature type="compositionally biased region" description="Basic and acidic residues" evidence="2">
    <location>
        <begin position="635"/>
        <end position="658"/>
    </location>
</feature>
<keyword evidence="5" id="KW-1185">Reference proteome</keyword>
<comment type="caution">
    <text evidence="4">The sequence shown here is derived from an EMBL/GenBank/DDBJ whole genome shotgun (WGS) entry which is preliminary data.</text>
</comment>
<dbReference type="AlphaFoldDB" id="A0AAN9XZR4"/>
<evidence type="ECO:0000313" key="4">
    <source>
        <dbReference type="EMBL" id="KAK7574498.1"/>
    </source>
</evidence>
<gene>
    <name evidence="4" type="ORF">V9T40_011689</name>
</gene>
<feature type="coiled-coil region" evidence="1">
    <location>
        <begin position="167"/>
        <end position="220"/>
    </location>
</feature>
<keyword evidence="1" id="KW-0175">Coiled coil</keyword>
<proteinExistence type="predicted"/>
<reference evidence="4 5" key="1">
    <citation type="submission" date="2024-03" db="EMBL/GenBank/DDBJ databases">
        <title>Adaptation during the transition from Ophiocordyceps entomopathogen to insect associate is accompanied by gene loss and intensified selection.</title>
        <authorList>
            <person name="Ward C.M."/>
            <person name="Onetto C.A."/>
            <person name="Borneman A.R."/>
        </authorList>
    </citation>
    <scope>NUCLEOTIDE SEQUENCE [LARGE SCALE GENOMIC DNA]</scope>
    <source>
        <strain evidence="4">AWRI1</strain>
        <tissue evidence="4">Single Adult Female</tissue>
    </source>
</reference>
<keyword evidence="3" id="KW-1133">Transmembrane helix</keyword>
<evidence type="ECO:0000256" key="2">
    <source>
        <dbReference type="SAM" id="MobiDB-lite"/>
    </source>
</evidence>
<protein>
    <submittedName>
        <fullName evidence="4">Uncharacterized protein</fullName>
    </submittedName>
</protein>
<keyword evidence="3" id="KW-0472">Membrane</keyword>